<feature type="region of interest" description="Disordered" evidence="4">
    <location>
        <begin position="393"/>
        <end position="429"/>
    </location>
</feature>
<dbReference type="PANTHER" id="PTHR24045:SF0">
    <property type="entry name" value="N-ACETYLGLUCOSAMINE-1-PHOSPHOTRANSFERASE SUBUNITS ALPHA_BETA"/>
    <property type="match status" value="1"/>
</dbReference>
<dbReference type="PANTHER" id="PTHR24045">
    <property type="match status" value="1"/>
</dbReference>
<dbReference type="InterPro" id="IPR021520">
    <property type="entry name" value="Stealth_CR2"/>
</dbReference>
<dbReference type="InterPro" id="IPR031358">
    <property type="entry name" value="Stealth_CR1"/>
</dbReference>
<dbReference type="GO" id="GO:0004601">
    <property type="term" value="F:peroxidase activity"/>
    <property type="evidence" value="ECO:0007669"/>
    <property type="project" value="InterPro"/>
</dbReference>
<reference evidence="6 7" key="1">
    <citation type="submission" date="2020-07" db="EMBL/GenBank/DDBJ databases">
        <title>Sequencing the genomes of 1000 actinobacteria strains.</title>
        <authorList>
            <person name="Klenk H.-P."/>
        </authorList>
    </citation>
    <scope>NUCLEOTIDE SEQUENCE [LARGE SCALE GENOMIC DNA]</scope>
    <source>
        <strain evidence="6 7">DSM 24552</strain>
    </source>
</reference>
<dbReference type="InterPro" id="IPR001296">
    <property type="entry name" value="Glyco_trans_1"/>
</dbReference>
<comment type="similarity">
    <text evidence="1">Belongs to the stealth family.</text>
</comment>
<dbReference type="RefSeq" id="WP_179519047.1">
    <property type="nucleotide sequence ID" value="NZ_JACCAC010000001.1"/>
</dbReference>
<dbReference type="Pfam" id="PF17102">
    <property type="entry name" value="Stealth_CR3"/>
    <property type="match status" value="1"/>
</dbReference>
<dbReference type="InterPro" id="IPR031357">
    <property type="entry name" value="Stealth_CR3"/>
</dbReference>
<protein>
    <submittedName>
        <fullName evidence="6">Glycosyltransferase involved in cell wall biosynthesis</fullName>
    </submittedName>
</protein>
<evidence type="ECO:0000313" key="7">
    <source>
        <dbReference type="Proteomes" id="UP000544110"/>
    </source>
</evidence>
<dbReference type="GO" id="GO:0006979">
    <property type="term" value="P:response to oxidative stress"/>
    <property type="evidence" value="ECO:0007669"/>
    <property type="project" value="InterPro"/>
</dbReference>
<dbReference type="Pfam" id="PF17103">
    <property type="entry name" value="Stealth_CR4"/>
    <property type="match status" value="1"/>
</dbReference>
<dbReference type="InterPro" id="IPR031356">
    <property type="entry name" value="Stealth_CR4"/>
</dbReference>
<evidence type="ECO:0000259" key="5">
    <source>
        <dbReference type="PROSITE" id="PS50873"/>
    </source>
</evidence>
<dbReference type="GO" id="GO:0000271">
    <property type="term" value="P:polysaccharide biosynthetic process"/>
    <property type="evidence" value="ECO:0007669"/>
    <property type="project" value="UniProtKB-KW"/>
</dbReference>
<dbReference type="Pfam" id="PF17101">
    <property type="entry name" value="Stealth_CR1"/>
    <property type="match status" value="1"/>
</dbReference>
<dbReference type="GO" id="GO:0016757">
    <property type="term" value="F:glycosyltransferase activity"/>
    <property type="evidence" value="ECO:0007669"/>
    <property type="project" value="InterPro"/>
</dbReference>
<dbReference type="GO" id="GO:0016772">
    <property type="term" value="F:transferase activity, transferring phosphorus-containing groups"/>
    <property type="evidence" value="ECO:0007669"/>
    <property type="project" value="InterPro"/>
</dbReference>
<dbReference type="InterPro" id="IPR002016">
    <property type="entry name" value="Haem_peroxidase"/>
</dbReference>
<feature type="domain" description="Plant heme peroxidase family profile" evidence="5">
    <location>
        <begin position="161"/>
        <end position="394"/>
    </location>
</feature>
<comment type="caution">
    <text evidence="6">The sequence shown here is derived from an EMBL/GenBank/DDBJ whole genome shotgun (WGS) entry which is preliminary data.</text>
</comment>
<dbReference type="PROSITE" id="PS50873">
    <property type="entry name" value="PEROXIDASE_4"/>
    <property type="match status" value="1"/>
</dbReference>
<dbReference type="EMBL" id="JACCAC010000001">
    <property type="protein sequence ID" value="NYG56863.1"/>
    <property type="molecule type" value="Genomic_DNA"/>
</dbReference>
<evidence type="ECO:0000256" key="2">
    <source>
        <dbReference type="ARBA" id="ARBA00022679"/>
    </source>
</evidence>
<accession>A0A7Y9ULV1</accession>
<organism evidence="6 7">
    <name type="scientific">Nocardioides perillae</name>
    <dbReference type="NCBI Taxonomy" id="1119534"/>
    <lineage>
        <taxon>Bacteria</taxon>
        <taxon>Bacillati</taxon>
        <taxon>Actinomycetota</taxon>
        <taxon>Actinomycetes</taxon>
        <taxon>Propionibacteriales</taxon>
        <taxon>Nocardioidaceae</taxon>
        <taxon>Nocardioides</taxon>
    </lineage>
</organism>
<dbReference type="Gene3D" id="3.40.50.2000">
    <property type="entry name" value="Glycogen Phosphorylase B"/>
    <property type="match status" value="2"/>
</dbReference>
<evidence type="ECO:0000256" key="1">
    <source>
        <dbReference type="ARBA" id="ARBA00007583"/>
    </source>
</evidence>
<proteinExistence type="inferred from homology"/>
<gene>
    <name evidence="6" type="ORF">BJ989_003167</name>
</gene>
<evidence type="ECO:0000256" key="3">
    <source>
        <dbReference type="ARBA" id="ARBA00023169"/>
    </source>
</evidence>
<sequence>MKVAFLVLTLDDVGGTARAVVNLANRLVADHDVEVLSLRRLHERPHAAVDPRVRVEYLVDLRDPRRPRVAGHRRLDPAEAARLEQQPSRAVPRRWEWQLSALSDLALETALPRVRADVLVTVVPGLLARAADLLPSDVALVHQEHRTSFDRAGGKEALLAAAPRADAVTMLGEPAVDWLRAELRAACPETLVVPNLLPAGHRPRARLDGGPDGGLVVAAGRLDAEKQFHHLVRAFGRVADRLPDWRVRILGDGALREELLAVARKLGLHDRVELPGTTSDMASEWARADVAVCSSLREGLPLVAQEAMAAGVPVVAYDCPLAVRDIVRDDVNGVLVPAGAEPALARAVLDLATDPERRRRLGDGALATAAEYDPDVVAATWDDVLGRAVARRRGRVPRGSEGEGGRGGSRATLVDPPTPAGVTGQETTPAEARGAVVAAVARIAAATSSDWFVVPAPFPAPPRVVVPHARRRAFLDALAGADLPPWLSAVDPPDHRWLERRGAPAELVAAVRHGATARLLLEPWQRRAGRRTLLAEGTAVHVEFWPEDETGTWHAPVPNGWVTTARPEHATATVEVAGVEVPTLPLLLGRTVDDVDVPVDVVFTWVDGSDPAWDERRRRRLAELGEPPGDPRSRGRARYADRGELRYALRSLHLFAPWVRQVHLVTDGQRPDWLADHPRVRVVDHREVLPAEVLPTFNSHAIETALHRVPGLSEHFLYFNDDVVLGRPLGPSAFFDGTGRAAVFRAAVPVGDDESAPERPHLAAALTNRKLLQEALGVTLRDQVAHSPYAHRVSVLREVEERFGDALRRTAASPFRSPSDVSLLSSLAQHYGLATGAAYWGEHAFRYVDLGNGAVRRTLDGLLRTRGLDSVCLGDNDRSGLPPDEVAALLADFLEQWVPLPAPWER</sequence>
<dbReference type="AlphaFoldDB" id="A0A7Y9ULV1"/>
<dbReference type="InterPro" id="IPR047141">
    <property type="entry name" value="Stealth"/>
</dbReference>
<name>A0A7Y9ULV1_9ACTN</name>
<keyword evidence="7" id="KW-1185">Reference proteome</keyword>
<keyword evidence="3" id="KW-0270">Exopolysaccharide synthesis</keyword>
<dbReference type="SUPFAM" id="SSF53756">
    <property type="entry name" value="UDP-Glycosyltransferase/glycogen phosphorylase"/>
    <property type="match status" value="1"/>
</dbReference>
<keyword evidence="2 6" id="KW-0808">Transferase</keyword>
<dbReference type="GO" id="GO:0020037">
    <property type="term" value="F:heme binding"/>
    <property type="evidence" value="ECO:0007669"/>
    <property type="project" value="InterPro"/>
</dbReference>
<evidence type="ECO:0000256" key="4">
    <source>
        <dbReference type="SAM" id="MobiDB-lite"/>
    </source>
</evidence>
<dbReference type="Proteomes" id="UP000544110">
    <property type="component" value="Unassembled WGS sequence"/>
</dbReference>
<dbReference type="Pfam" id="PF00534">
    <property type="entry name" value="Glycos_transf_1"/>
    <property type="match status" value="1"/>
</dbReference>
<dbReference type="Pfam" id="PF11380">
    <property type="entry name" value="Stealth_CR2"/>
    <property type="match status" value="1"/>
</dbReference>
<evidence type="ECO:0000313" key="6">
    <source>
        <dbReference type="EMBL" id="NYG56863.1"/>
    </source>
</evidence>